<dbReference type="OrthoDB" id="9787476at2"/>
<feature type="domain" description="Nudix hydrolase" evidence="3">
    <location>
        <begin position="16"/>
        <end position="147"/>
    </location>
</feature>
<evidence type="ECO:0000256" key="2">
    <source>
        <dbReference type="ARBA" id="ARBA00022801"/>
    </source>
</evidence>
<dbReference type="InterPro" id="IPR015797">
    <property type="entry name" value="NUDIX_hydrolase-like_dom_sf"/>
</dbReference>
<evidence type="ECO:0000256" key="1">
    <source>
        <dbReference type="ARBA" id="ARBA00001946"/>
    </source>
</evidence>
<dbReference type="Pfam" id="PF00293">
    <property type="entry name" value="NUDIX"/>
    <property type="match status" value="1"/>
</dbReference>
<gene>
    <name evidence="4" type="primary">rppH</name>
    <name evidence="4" type="ORF">NCTC4822_02360</name>
</gene>
<evidence type="ECO:0000313" key="4">
    <source>
        <dbReference type="EMBL" id="SUJ14015.1"/>
    </source>
</evidence>
<proteinExistence type="predicted"/>
<keyword evidence="2 4" id="KW-0378">Hydrolase</keyword>
<dbReference type="GO" id="GO:0016787">
    <property type="term" value="F:hydrolase activity"/>
    <property type="evidence" value="ECO:0007669"/>
    <property type="project" value="UniProtKB-KW"/>
</dbReference>
<name>A0A380C6Y2_SPOPA</name>
<dbReference type="RefSeq" id="WP_115362406.1">
    <property type="nucleotide sequence ID" value="NZ_CP038012.1"/>
</dbReference>
<evidence type="ECO:0000259" key="3">
    <source>
        <dbReference type="PROSITE" id="PS51462"/>
    </source>
</evidence>
<accession>A0A380C6Y2</accession>
<dbReference type="InterPro" id="IPR020476">
    <property type="entry name" value="Nudix_hydrolase"/>
</dbReference>
<protein>
    <submittedName>
        <fullName evidence="4">RNA pyrophosphohydrolase</fullName>
        <ecNumber evidence="4">3.6.1.-</ecNumber>
    </submittedName>
</protein>
<keyword evidence="5" id="KW-1185">Reference proteome</keyword>
<dbReference type="AlphaFoldDB" id="A0A380C6Y2"/>
<dbReference type="Proteomes" id="UP000254519">
    <property type="component" value="Unassembled WGS sequence"/>
</dbReference>
<sequence length="158" mass="17411">MGYVEELRSIVGHRPLILCGSGVAVFNGEGEILLVKKFDGKWGIPGGFIELGESAEEAGQREVLEETGIEIGLLELVAVISGQQTYVRLENKDEYYSVTIVYKTKDIIGGTLKPDGVEVEDAKFFSIDRLPGNMNPLFLSMAQQNMLKTREVNTKKAD</sequence>
<organism evidence="4 5">
    <name type="scientific">Sporosarcina pasteurii</name>
    <name type="common">Bacillus pasteurii</name>
    <dbReference type="NCBI Taxonomy" id="1474"/>
    <lineage>
        <taxon>Bacteria</taxon>
        <taxon>Bacillati</taxon>
        <taxon>Bacillota</taxon>
        <taxon>Bacilli</taxon>
        <taxon>Bacillales</taxon>
        <taxon>Caryophanaceae</taxon>
        <taxon>Sporosarcina</taxon>
    </lineage>
</organism>
<comment type="cofactor">
    <cofactor evidence="1">
        <name>Mg(2+)</name>
        <dbReference type="ChEBI" id="CHEBI:18420"/>
    </cofactor>
</comment>
<dbReference type="PANTHER" id="PTHR43046:SF2">
    <property type="entry name" value="8-OXO-DGTP DIPHOSPHATASE-RELATED"/>
    <property type="match status" value="1"/>
</dbReference>
<dbReference type="PROSITE" id="PS51462">
    <property type="entry name" value="NUDIX"/>
    <property type="match status" value="1"/>
</dbReference>
<dbReference type="Gene3D" id="3.90.79.10">
    <property type="entry name" value="Nucleoside Triphosphate Pyrophosphohydrolase"/>
    <property type="match status" value="1"/>
</dbReference>
<dbReference type="InterPro" id="IPR000086">
    <property type="entry name" value="NUDIX_hydrolase_dom"/>
</dbReference>
<reference evidence="4 5" key="1">
    <citation type="submission" date="2018-06" db="EMBL/GenBank/DDBJ databases">
        <authorList>
            <consortium name="Pathogen Informatics"/>
            <person name="Doyle S."/>
        </authorList>
    </citation>
    <scope>NUCLEOTIDE SEQUENCE [LARGE SCALE GENOMIC DNA]</scope>
    <source>
        <strain evidence="5">ATCC 11859 / DSM 33 / NCIB 8841 / NCTC 4822</strain>
    </source>
</reference>
<dbReference type="EMBL" id="UGYZ01000002">
    <property type="protein sequence ID" value="SUJ14015.1"/>
    <property type="molecule type" value="Genomic_DNA"/>
</dbReference>
<dbReference type="CDD" id="cd04677">
    <property type="entry name" value="NUDIX_Hydrolase"/>
    <property type="match status" value="1"/>
</dbReference>
<dbReference type="PRINTS" id="PR00502">
    <property type="entry name" value="NUDIXFAMILY"/>
</dbReference>
<dbReference type="PANTHER" id="PTHR43046">
    <property type="entry name" value="GDP-MANNOSE MANNOSYL HYDROLASE"/>
    <property type="match status" value="1"/>
</dbReference>
<dbReference type="SUPFAM" id="SSF55811">
    <property type="entry name" value="Nudix"/>
    <property type="match status" value="1"/>
</dbReference>
<dbReference type="EC" id="3.6.1.-" evidence="4"/>
<evidence type="ECO:0000313" key="5">
    <source>
        <dbReference type="Proteomes" id="UP000254519"/>
    </source>
</evidence>